<evidence type="ECO:0000313" key="2">
    <source>
        <dbReference type="Proteomes" id="UP000623269"/>
    </source>
</evidence>
<gene>
    <name evidence="1" type="ORF">I5677_12895</name>
</gene>
<dbReference type="PANTHER" id="PTHR34387">
    <property type="entry name" value="SLR1258 PROTEIN"/>
    <property type="match status" value="1"/>
</dbReference>
<accession>A0A8J7L076</accession>
<dbReference type="Pfam" id="PF04402">
    <property type="entry name" value="SIMPL"/>
    <property type="match status" value="1"/>
</dbReference>
<dbReference type="Gene3D" id="3.30.110.170">
    <property type="entry name" value="Protein of unknown function (DUF541), domain 1"/>
    <property type="match status" value="1"/>
</dbReference>
<organism evidence="1 2">
    <name type="scientific">Mobilitalea sibirica</name>
    <dbReference type="NCBI Taxonomy" id="1462919"/>
    <lineage>
        <taxon>Bacteria</taxon>
        <taxon>Bacillati</taxon>
        <taxon>Bacillota</taxon>
        <taxon>Clostridia</taxon>
        <taxon>Lachnospirales</taxon>
        <taxon>Lachnospiraceae</taxon>
        <taxon>Mobilitalea</taxon>
    </lineage>
</organism>
<keyword evidence="2" id="KW-1185">Reference proteome</keyword>
<dbReference type="RefSeq" id="WP_197662039.1">
    <property type="nucleotide sequence ID" value="NZ_JAEAGR010000014.1"/>
</dbReference>
<protein>
    <submittedName>
        <fullName evidence="1">SIMPL domain-containing protein</fullName>
    </submittedName>
</protein>
<dbReference type="Proteomes" id="UP000623269">
    <property type="component" value="Unassembled WGS sequence"/>
</dbReference>
<proteinExistence type="predicted"/>
<dbReference type="InterPro" id="IPR007497">
    <property type="entry name" value="SIMPL/DUF541"/>
</dbReference>
<dbReference type="Gene3D" id="3.30.70.2970">
    <property type="entry name" value="Protein of unknown function (DUF541), domain 2"/>
    <property type="match status" value="1"/>
</dbReference>
<dbReference type="EMBL" id="JAEAGR010000014">
    <property type="protein sequence ID" value="MBH1941793.1"/>
    <property type="molecule type" value="Genomic_DNA"/>
</dbReference>
<evidence type="ECO:0000313" key="1">
    <source>
        <dbReference type="EMBL" id="MBH1941793.1"/>
    </source>
</evidence>
<sequence length="212" mass="23735">MKTCNENCQTHNTMTLIGKGQVTALPDIAIVRLGVQTNGTSLTELQQENAELSQAILQALRQMGVTDIKTDQYTIDRVYDYDEGVRVDRGYSVRNIFEITLSDMSMVGPVIDTAVNYGANLVEFISFEISNTDFYYQQALNLAILNAFEKAKSIAENSLQTHMDPKPIQITENSTQPIPFRQYNTAREGSYTTPVEPGKKQIEASVTVEFVY</sequence>
<name>A0A8J7L076_9FIRM</name>
<comment type="caution">
    <text evidence="1">The sequence shown here is derived from an EMBL/GenBank/DDBJ whole genome shotgun (WGS) entry which is preliminary data.</text>
</comment>
<reference evidence="1" key="1">
    <citation type="submission" date="2020-12" db="EMBL/GenBank/DDBJ databases">
        <title>M. sibirica DSM 26468T genome.</title>
        <authorList>
            <person name="Thieme N."/>
            <person name="Rettenmaier R."/>
            <person name="Zverlov V."/>
            <person name="Liebl W."/>
        </authorList>
    </citation>
    <scope>NUCLEOTIDE SEQUENCE</scope>
    <source>
        <strain evidence="1">DSM 26468</strain>
    </source>
</reference>
<dbReference type="GO" id="GO:0006974">
    <property type="term" value="P:DNA damage response"/>
    <property type="evidence" value="ECO:0007669"/>
    <property type="project" value="TreeGrafter"/>
</dbReference>
<dbReference type="PANTHER" id="PTHR34387:SF1">
    <property type="entry name" value="PERIPLASMIC IMMUNOGENIC PROTEIN"/>
    <property type="match status" value="1"/>
</dbReference>
<dbReference type="AlphaFoldDB" id="A0A8J7L076"/>
<dbReference type="InterPro" id="IPR052022">
    <property type="entry name" value="26kDa_periplasmic_antigen"/>
</dbReference>